<accession>A0A4R2NA91</accession>
<evidence type="ECO:0000313" key="7">
    <source>
        <dbReference type="EMBL" id="TCP17914.1"/>
    </source>
</evidence>
<dbReference type="GO" id="GO:0005737">
    <property type="term" value="C:cytoplasm"/>
    <property type="evidence" value="ECO:0007669"/>
    <property type="project" value="UniProtKB-SubCell"/>
</dbReference>
<keyword evidence="4 5" id="KW-0173">Coenzyme A biosynthesis</keyword>
<comment type="function">
    <text evidence="5">Catalyzes the phosphorylation of the 3'-hydroxyl group of dephosphocoenzyme A to form coenzyme A.</text>
</comment>
<evidence type="ECO:0000256" key="5">
    <source>
        <dbReference type="HAMAP-Rule" id="MF_00376"/>
    </source>
</evidence>
<comment type="subcellular location">
    <subcellularLocation>
        <location evidence="5">Cytoplasm</location>
    </subcellularLocation>
</comment>
<dbReference type="SUPFAM" id="SSF52540">
    <property type="entry name" value="P-loop containing nucleoside triphosphate hydrolases"/>
    <property type="match status" value="1"/>
</dbReference>
<keyword evidence="5 7" id="KW-0418">Kinase</keyword>
<protein>
    <recommendedName>
        <fullName evidence="5 6">Dephospho-CoA kinase</fullName>
        <ecNumber evidence="5 6">2.7.1.24</ecNumber>
    </recommendedName>
    <alternativeName>
        <fullName evidence="5">Dephosphocoenzyme A kinase</fullName>
    </alternativeName>
</protein>
<dbReference type="Pfam" id="PF01121">
    <property type="entry name" value="CoaE"/>
    <property type="match status" value="1"/>
</dbReference>
<keyword evidence="5" id="KW-0963">Cytoplasm</keyword>
<proteinExistence type="inferred from homology"/>
<dbReference type="PROSITE" id="PS51219">
    <property type="entry name" value="DPCK"/>
    <property type="match status" value="1"/>
</dbReference>
<sequence>MSAGIHHATRLGLTGGIGSGKSTVARMLVELGAALVDADQIARELTGAGGAAMADIARTFGADFLDATGALDRPRMREHAFAHPAARQQLEAIVHPLVGRVSEERVQAALAAGHRLVVQDIPLLIESGHWPRQLSAVLVVDCRESTQISRVVARSALTPAAVQAIMASQASRQQRRAGADIVLYNDGLSLPALQAQVRLVAQRFGL</sequence>
<dbReference type="Proteomes" id="UP000295182">
    <property type="component" value="Unassembled WGS sequence"/>
</dbReference>
<dbReference type="RefSeq" id="WP_119013865.1">
    <property type="nucleotide sequence ID" value="NZ_QXNC01000023.1"/>
</dbReference>
<comment type="similarity">
    <text evidence="1 5">Belongs to the CoaE family.</text>
</comment>
<dbReference type="CDD" id="cd02022">
    <property type="entry name" value="DPCK"/>
    <property type="match status" value="1"/>
</dbReference>
<dbReference type="HAMAP" id="MF_00376">
    <property type="entry name" value="Dephospho_CoA_kinase"/>
    <property type="match status" value="1"/>
</dbReference>
<dbReference type="EMBL" id="SLXH01000010">
    <property type="protein sequence ID" value="TCP17914.1"/>
    <property type="molecule type" value="Genomic_DNA"/>
</dbReference>
<evidence type="ECO:0000313" key="8">
    <source>
        <dbReference type="Proteomes" id="UP000295182"/>
    </source>
</evidence>
<feature type="binding site" evidence="5">
    <location>
        <begin position="18"/>
        <end position="23"/>
    </location>
    <ligand>
        <name>ATP</name>
        <dbReference type="ChEBI" id="CHEBI:30616"/>
    </ligand>
</feature>
<dbReference type="GO" id="GO:0004140">
    <property type="term" value="F:dephospho-CoA kinase activity"/>
    <property type="evidence" value="ECO:0007669"/>
    <property type="project" value="UniProtKB-UniRule"/>
</dbReference>
<keyword evidence="2 5" id="KW-0547">Nucleotide-binding</keyword>
<dbReference type="GO" id="GO:0005524">
    <property type="term" value="F:ATP binding"/>
    <property type="evidence" value="ECO:0007669"/>
    <property type="project" value="UniProtKB-UniRule"/>
</dbReference>
<evidence type="ECO:0000256" key="4">
    <source>
        <dbReference type="ARBA" id="ARBA00022993"/>
    </source>
</evidence>
<dbReference type="GO" id="GO:0015937">
    <property type="term" value="P:coenzyme A biosynthetic process"/>
    <property type="evidence" value="ECO:0007669"/>
    <property type="project" value="UniProtKB-UniRule"/>
</dbReference>
<comment type="pathway">
    <text evidence="5">Cofactor biosynthesis; coenzyme A biosynthesis; CoA from (R)-pantothenate: step 5/5.</text>
</comment>
<gene>
    <name evidence="5" type="primary">coaE</name>
    <name evidence="7" type="ORF">EV674_1108</name>
</gene>
<evidence type="ECO:0000256" key="2">
    <source>
        <dbReference type="ARBA" id="ARBA00022741"/>
    </source>
</evidence>
<dbReference type="UniPathway" id="UPA00241">
    <property type="reaction ID" value="UER00356"/>
</dbReference>
<dbReference type="EC" id="2.7.1.24" evidence="5 6"/>
<dbReference type="PANTHER" id="PTHR10695:SF46">
    <property type="entry name" value="BIFUNCTIONAL COENZYME A SYNTHASE-RELATED"/>
    <property type="match status" value="1"/>
</dbReference>
<dbReference type="AlphaFoldDB" id="A0A4R2NA91"/>
<keyword evidence="8" id="KW-1185">Reference proteome</keyword>
<keyword evidence="5" id="KW-0808">Transferase</keyword>
<dbReference type="InterPro" id="IPR001977">
    <property type="entry name" value="Depp_CoAkinase"/>
</dbReference>
<evidence type="ECO:0000256" key="6">
    <source>
        <dbReference type="NCBIfam" id="TIGR00152"/>
    </source>
</evidence>
<dbReference type="PANTHER" id="PTHR10695">
    <property type="entry name" value="DEPHOSPHO-COA KINASE-RELATED"/>
    <property type="match status" value="1"/>
</dbReference>
<comment type="caution">
    <text evidence="7">The sequence shown here is derived from an EMBL/GenBank/DDBJ whole genome shotgun (WGS) entry which is preliminary data.</text>
</comment>
<dbReference type="OrthoDB" id="9812943at2"/>
<dbReference type="InterPro" id="IPR027417">
    <property type="entry name" value="P-loop_NTPase"/>
</dbReference>
<dbReference type="Gene3D" id="3.40.50.300">
    <property type="entry name" value="P-loop containing nucleotide triphosphate hydrolases"/>
    <property type="match status" value="1"/>
</dbReference>
<evidence type="ECO:0000256" key="1">
    <source>
        <dbReference type="ARBA" id="ARBA00009018"/>
    </source>
</evidence>
<keyword evidence="3 5" id="KW-0067">ATP-binding</keyword>
<organism evidence="7 8">
    <name type="scientific">Simplicispira metamorpha</name>
    <dbReference type="NCBI Taxonomy" id="80881"/>
    <lineage>
        <taxon>Bacteria</taxon>
        <taxon>Pseudomonadati</taxon>
        <taxon>Pseudomonadota</taxon>
        <taxon>Betaproteobacteria</taxon>
        <taxon>Burkholderiales</taxon>
        <taxon>Comamonadaceae</taxon>
        <taxon>Simplicispira</taxon>
    </lineage>
</organism>
<comment type="catalytic activity">
    <reaction evidence="5">
        <text>3'-dephospho-CoA + ATP = ADP + CoA + H(+)</text>
        <dbReference type="Rhea" id="RHEA:18245"/>
        <dbReference type="ChEBI" id="CHEBI:15378"/>
        <dbReference type="ChEBI" id="CHEBI:30616"/>
        <dbReference type="ChEBI" id="CHEBI:57287"/>
        <dbReference type="ChEBI" id="CHEBI:57328"/>
        <dbReference type="ChEBI" id="CHEBI:456216"/>
        <dbReference type="EC" id="2.7.1.24"/>
    </reaction>
</comment>
<reference evidence="7 8" key="1">
    <citation type="submission" date="2019-03" db="EMBL/GenBank/DDBJ databases">
        <title>Genomic Encyclopedia of Type Strains, Phase IV (KMG-IV): sequencing the most valuable type-strain genomes for metagenomic binning, comparative biology and taxonomic classification.</title>
        <authorList>
            <person name="Goeker M."/>
        </authorList>
    </citation>
    <scope>NUCLEOTIDE SEQUENCE [LARGE SCALE GENOMIC DNA]</scope>
    <source>
        <strain evidence="7 8">DSM 1837</strain>
    </source>
</reference>
<dbReference type="NCBIfam" id="TIGR00152">
    <property type="entry name" value="dephospho-CoA kinase"/>
    <property type="match status" value="1"/>
</dbReference>
<name>A0A4R2NA91_9BURK</name>
<evidence type="ECO:0000256" key="3">
    <source>
        <dbReference type="ARBA" id="ARBA00022840"/>
    </source>
</evidence>